<dbReference type="Proteomes" id="UP001152795">
    <property type="component" value="Unassembled WGS sequence"/>
</dbReference>
<dbReference type="SUPFAM" id="SSF56672">
    <property type="entry name" value="DNA/RNA polymerases"/>
    <property type="match status" value="1"/>
</dbReference>
<organism evidence="1 2">
    <name type="scientific">Paramuricea clavata</name>
    <name type="common">Red gorgonian</name>
    <name type="synonym">Violescent sea-whip</name>
    <dbReference type="NCBI Taxonomy" id="317549"/>
    <lineage>
        <taxon>Eukaryota</taxon>
        <taxon>Metazoa</taxon>
        <taxon>Cnidaria</taxon>
        <taxon>Anthozoa</taxon>
        <taxon>Octocorallia</taxon>
        <taxon>Malacalcyonacea</taxon>
        <taxon>Plexauridae</taxon>
        <taxon>Paramuricea</taxon>
    </lineage>
</organism>
<accession>A0A7D9HEB7</accession>
<dbReference type="CDD" id="cd01650">
    <property type="entry name" value="RT_nLTR_like"/>
    <property type="match status" value="1"/>
</dbReference>
<reference evidence="1" key="1">
    <citation type="submission" date="2020-04" db="EMBL/GenBank/DDBJ databases">
        <authorList>
            <person name="Alioto T."/>
            <person name="Alioto T."/>
            <person name="Gomez Garrido J."/>
        </authorList>
    </citation>
    <scope>NUCLEOTIDE SEQUENCE</scope>
    <source>
        <strain evidence="1">A484AB</strain>
    </source>
</reference>
<comment type="caution">
    <text evidence="1">The sequence shown here is derived from an EMBL/GenBank/DDBJ whole genome shotgun (WGS) entry which is preliminary data.</text>
</comment>
<evidence type="ECO:0000313" key="1">
    <source>
        <dbReference type="EMBL" id="CAB3982839.1"/>
    </source>
</evidence>
<dbReference type="PROSITE" id="PS50878">
    <property type="entry name" value="RT_POL"/>
    <property type="match status" value="1"/>
</dbReference>
<dbReference type="OrthoDB" id="5986182at2759"/>
<evidence type="ECO:0000313" key="2">
    <source>
        <dbReference type="Proteomes" id="UP001152795"/>
    </source>
</evidence>
<dbReference type="GO" id="GO:0003964">
    <property type="term" value="F:RNA-directed DNA polymerase activity"/>
    <property type="evidence" value="ECO:0007669"/>
    <property type="project" value="UniProtKB-KW"/>
</dbReference>
<keyword evidence="1" id="KW-0548">Nucleotidyltransferase</keyword>
<protein>
    <submittedName>
        <fullName evidence="1">RNA-directed DNA polymerase from mobile element jockey</fullName>
    </submittedName>
</protein>
<dbReference type="InterPro" id="IPR000477">
    <property type="entry name" value="RT_dom"/>
</dbReference>
<dbReference type="Pfam" id="PF00078">
    <property type="entry name" value="RVT_1"/>
    <property type="match status" value="1"/>
</dbReference>
<dbReference type="EMBL" id="CACRXK020000545">
    <property type="protein sequence ID" value="CAB3982839.1"/>
    <property type="molecule type" value="Genomic_DNA"/>
</dbReference>
<sequence length="930" mass="105728">MSLSITSIVSVLTILTRACLIDLATTTTINRSDSDTSEGKANGQEVCSDKQNEGDYIMNCKDCSKLSVEVAEIKLDLALLFLKVNTAEAPDTCECDRLRGENQLLKEEIKLLKETLQGMELSKSPINIAFDNMNNQPTVTDNDSVVLIDIEESEVNVNTSMNNLLSAIDNDKQYNTRGPVVNDSLMKYSNPNKPVSHADEPVVHDSLTSFDHLLKEKAALNASTHRHKRNQVYSSLTNTTRFSKPNYRRNQFSKPKYQYRQTNFPSKNFRSGRYRRIPKPRTTTAVSTDTRASQFNPIFKVKPFQSKSELQLGETKSWQAYLQTKVTKCDKPWLTSSIKELIIKRQKALHYYGKNSDAYKLWRNQVQQSIKSARFKYYAQSVEKLKTSNPSRWWKEIKSLGGISSKSCWYNQLLSNDIPNCHDLAEVFNCFLSGLTSHFTPLTREEEQLDFNVPGEYLIDANKVYNELRKIKTNKSPGPDMIPNKILKVFAYELAPVITDIYNSSIIHGVFPMNLKRSIVVPIPKVSLPQSVEDDLRPISLTSQISKVMEGFTLTKLFAQIESKLDTKQFALPGKSTTHALTYLLHTILSSLENTSCSARLFFADFKKGFDLVDHNVIICELENLGAHPAIVRWIKAFLSNREQCVRIENSYSSWKKTNGGLPQGTKLGPLLFAVLVNSLLKDWPGRVKFVDDTTVLEIIPRCSPSFLPIIVDQISDYANERGMRLNPKKCKDMVITFLKYKLVENDIFIGGDVVERVSSFKLLGVWLTNNLSWDIHVDKILKKANSRIYALRLLKKAGLSPLNIVHIYCAVIRSQLEYASPVWSALPKTLSDLIESVQKRALKIAYPHLSYDEALHKSNIKLLSTRREEACRKLINSLRDQDSPHNPLTAIVKSGLPDRTHNYDLRNNNPQLLPIMSERLKNFFTIKYS</sequence>
<keyword evidence="1" id="KW-0695">RNA-directed DNA polymerase</keyword>
<dbReference type="PANTHER" id="PTHR47510">
    <property type="entry name" value="REVERSE TRANSCRIPTASE DOMAIN-CONTAINING PROTEIN"/>
    <property type="match status" value="1"/>
</dbReference>
<dbReference type="InterPro" id="IPR043502">
    <property type="entry name" value="DNA/RNA_pol_sf"/>
</dbReference>
<keyword evidence="2" id="KW-1185">Reference proteome</keyword>
<gene>
    <name evidence="1" type="ORF">PACLA_8A078176</name>
</gene>
<dbReference type="AlphaFoldDB" id="A0A7D9HEB7"/>
<keyword evidence="1" id="KW-0808">Transferase</keyword>
<proteinExistence type="predicted"/>
<dbReference type="PANTHER" id="PTHR47510:SF3">
    <property type="entry name" value="ENDO_EXONUCLEASE_PHOSPHATASE DOMAIN-CONTAINING PROTEIN"/>
    <property type="match status" value="1"/>
</dbReference>
<name>A0A7D9HEB7_PARCT</name>